<dbReference type="InterPro" id="IPR018247">
    <property type="entry name" value="EF_Hand_1_Ca_BS"/>
</dbReference>
<protein>
    <recommendedName>
        <fullName evidence="1">EF-hand domain-containing protein</fullName>
    </recommendedName>
</protein>
<dbReference type="GO" id="GO:0008233">
    <property type="term" value="F:peptidase activity"/>
    <property type="evidence" value="ECO:0007669"/>
    <property type="project" value="InterPro"/>
</dbReference>
<dbReference type="PANTHER" id="PTHR41775:SF1">
    <property type="entry name" value="PEPTIDASE M6-LIKE DOMAIN-CONTAINING PROTEIN"/>
    <property type="match status" value="1"/>
</dbReference>
<feature type="domain" description="EF-hand" evidence="1">
    <location>
        <begin position="153"/>
        <end position="179"/>
    </location>
</feature>
<dbReference type="Pfam" id="PF05547">
    <property type="entry name" value="Peptidase_M6"/>
    <property type="match status" value="1"/>
</dbReference>
<dbReference type="PROSITE" id="PS50222">
    <property type="entry name" value="EF_HAND_2"/>
    <property type="match status" value="1"/>
</dbReference>
<accession>A0A382MZU3</accession>
<dbReference type="InterPro" id="IPR008757">
    <property type="entry name" value="Peptidase_M6-like_domain"/>
</dbReference>
<dbReference type="GO" id="GO:0006508">
    <property type="term" value="P:proteolysis"/>
    <property type="evidence" value="ECO:0007669"/>
    <property type="project" value="InterPro"/>
</dbReference>
<organism evidence="2">
    <name type="scientific">marine metagenome</name>
    <dbReference type="NCBI Taxonomy" id="408172"/>
    <lineage>
        <taxon>unclassified sequences</taxon>
        <taxon>metagenomes</taxon>
        <taxon>ecological metagenomes</taxon>
    </lineage>
</organism>
<dbReference type="PROSITE" id="PS00018">
    <property type="entry name" value="EF_HAND_1"/>
    <property type="match status" value="1"/>
</dbReference>
<reference evidence="2" key="1">
    <citation type="submission" date="2018-05" db="EMBL/GenBank/DDBJ databases">
        <authorList>
            <person name="Lanie J.A."/>
            <person name="Ng W.-L."/>
            <person name="Kazmierczak K.M."/>
            <person name="Andrzejewski T.M."/>
            <person name="Davidsen T.M."/>
            <person name="Wayne K.J."/>
            <person name="Tettelin H."/>
            <person name="Glass J.I."/>
            <person name="Rusch D."/>
            <person name="Podicherti R."/>
            <person name="Tsui H.-C.T."/>
            <person name="Winkler M.E."/>
        </authorList>
    </citation>
    <scope>NUCLEOTIDE SEQUENCE</scope>
</reference>
<gene>
    <name evidence="2" type="ORF">METZ01_LOCUS307387</name>
</gene>
<feature type="non-terminal residue" evidence="2">
    <location>
        <position position="1"/>
    </location>
</feature>
<dbReference type="InterPro" id="IPR002048">
    <property type="entry name" value="EF_hand_dom"/>
</dbReference>
<dbReference type="EMBL" id="UINC01097103">
    <property type="protein sequence ID" value="SVC54533.1"/>
    <property type="molecule type" value="Genomic_DNA"/>
</dbReference>
<name>A0A382MZU3_9ZZZZ</name>
<dbReference type="GO" id="GO:0005509">
    <property type="term" value="F:calcium ion binding"/>
    <property type="evidence" value="ECO:0007669"/>
    <property type="project" value="InterPro"/>
</dbReference>
<dbReference type="PANTHER" id="PTHR41775">
    <property type="entry name" value="SECRETED PROTEIN-RELATED"/>
    <property type="match status" value="1"/>
</dbReference>
<sequence>MQHFLKHLRLFLILIVSLLLFLISCSKKENGSSTSSSSSTVATVTCASSRDLTASTKTPLLVVRVQYANATFQSSETIWADKIFGTSDGQLNHYLAETTYSKYQFTPVTETSGCTNDGVVTVNMTENHPDTQGNSWACYAATAITAADSSVNFSAYDTDSNGKLSVAELQVIFLVAGGESAQSINSPGGVWGQAGSLTCDVNGDGGILDESCGSTPDNCHGVTLDGVRMLGMTSSTYGQNGFSQFGERQGNSPIDTWDATIGVMAHELGHAYFDLPDLYDTRLSPTNAGIGYFGLMGSGSWGYKSLSEKSGATPVHLSAWSKEKIGACVPQTVDNGTNNI</sequence>
<dbReference type="AlphaFoldDB" id="A0A382MZU3"/>
<evidence type="ECO:0000259" key="1">
    <source>
        <dbReference type="PROSITE" id="PS50222"/>
    </source>
</evidence>
<proteinExistence type="predicted"/>
<feature type="non-terminal residue" evidence="2">
    <location>
        <position position="340"/>
    </location>
</feature>
<evidence type="ECO:0000313" key="2">
    <source>
        <dbReference type="EMBL" id="SVC54533.1"/>
    </source>
</evidence>
<dbReference type="PROSITE" id="PS51257">
    <property type="entry name" value="PROKAR_LIPOPROTEIN"/>
    <property type="match status" value="1"/>
</dbReference>